<feature type="non-terminal residue" evidence="2">
    <location>
        <position position="1"/>
    </location>
</feature>
<sequence length="238" mass="25466">MAGVLVKTCLLGALTLTFLQPGAAVTQCENIVIDNEWDTGYQADFKQISPVDLDGNTGLTIQWTFSAPVDSIDYYQGSVIKNDDYHFTLQNNNVYVKEGEELSFSFNIHYSHEKPIIYSETMNGVPICNGTAPTDQPVVTTTEVVVTTTEAVAVVTTTVPVVTTTEAVVTTTVPVVTTTEAVVTTTVPVVTTTVPVVTTTETLVTTTEDVVTTTVPVVTTTEPVYSTATPENNPCEAT</sequence>
<evidence type="ECO:0000313" key="3">
    <source>
        <dbReference type="Proteomes" id="UP000747542"/>
    </source>
</evidence>
<dbReference type="EMBL" id="JAHLQT010026447">
    <property type="protein sequence ID" value="KAG7163781.1"/>
    <property type="molecule type" value="Genomic_DNA"/>
</dbReference>
<organism evidence="2 3">
    <name type="scientific">Homarus americanus</name>
    <name type="common">American lobster</name>
    <dbReference type="NCBI Taxonomy" id="6706"/>
    <lineage>
        <taxon>Eukaryota</taxon>
        <taxon>Metazoa</taxon>
        <taxon>Ecdysozoa</taxon>
        <taxon>Arthropoda</taxon>
        <taxon>Crustacea</taxon>
        <taxon>Multicrustacea</taxon>
        <taxon>Malacostraca</taxon>
        <taxon>Eumalacostraca</taxon>
        <taxon>Eucarida</taxon>
        <taxon>Decapoda</taxon>
        <taxon>Pleocyemata</taxon>
        <taxon>Astacidea</taxon>
        <taxon>Nephropoidea</taxon>
        <taxon>Nephropidae</taxon>
        <taxon>Homarus</taxon>
    </lineage>
</organism>
<dbReference type="GO" id="GO:0030246">
    <property type="term" value="F:carbohydrate binding"/>
    <property type="evidence" value="ECO:0007669"/>
    <property type="project" value="InterPro"/>
</dbReference>
<dbReference type="AlphaFoldDB" id="A0A8J5JWW7"/>
<dbReference type="InterPro" id="IPR008965">
    <property type="entry name" value="CBM2/CBM3_carb-bd_dom_sf"/>
</dbReference>
<keyword evidence="2" id="KW-0645">Protease</keyword>
<dbReference type="SUPFAM" id="SSF49384">
    <property type="entry name" value="Carbohydrate-binding domain"/>
    <property type="match status" value="1"/>
</dbReference>
<comment type="caution">
    <text evidence="2">The sequence shown here is derived from an EMBL/GenBank/DDBJ whole genome shotgun (WGS) entry which is preliminary data.</text>
</comment>
<keyword evidence="2" id="KW-0378">Hydrolase</keyword>
<feature type="signal peptide" evidence="1">
    <location>
        <begin position="1"/>
        <end position="24"/>
    </location>
</feature>
<name>A0A8J5JWW7_HOMAM</name>
<reference evidence="2" key="1">
    <citation type="journal article" date="2021" name="Sci. Adv.">
        <title>The American lobster genome reveals insights on longevity, neural, and immune adaptations.</title>
        <authorList>
            <person name="Polinski J.M."/>
            <person name="Zimin A.V."/>
            <person name="Clark K.F."/>
            <person name="Kohn A.B."/>
            <person name="Sadowski N."/>
            <person name="Timp W."/>
            <person name="Ptitsyn A."/>
            <person name="Khanna P."/>
            <person name="Romanova D.Y."/>
            <person name="Williams P."/>
            <person name="Greenwood S.J."/>
            <person name="Moroz L.L."/>
            <person name="Walt D.R."/>
            <person name="Bodnar A.G."/>
        </authorList>
    </citation>
    <scope>NUCLEOTIDE SEQUENCE</scope>
    <source>
        <strain evidence="2">GMGI-L3</strain>
    </source>
</reference>
<dbReference type="Proteomes" id="UP000747542">
    <property type="component" value="Unassembled WGS sequence"/>
</dbReference>
<accession>A0A8J5JWW7</accession>
<protein>
    <submittedName>
        <fullName evidence="2">Putative Serine protease gd N-terminus-containing protein 1</fullName>
    </submittedName>
</protein>
<dbReference type="GO" id="GO:0006508">
    <property type="term" value="P:proteolysis"/>
    <property type="evidence" value="ECO:0007669"/>
    <property type="project" value="UniProtKB-KW"/>
</dbReference>
<evidence type="ECO:0000313" key="2">
    <source>
        <dbReference type="EMBL" id="KAG7163781.1"/>
    </source>
</evidence>
<proteinExistence type="predicted"/>
<feature type="chain" id="PRO_5035245213" evidence="1">
    <location>
        <begin position="25"/>
        <end position="238"/>
    </location>
</feature>
<gene>
    <name evidence="2" type="ORF">Hamer_G003035</name>
</gene>
<dbReference type="GO" id="GO:0008233">
    <property type="term" value="F:peptidase activity"/>
    <property type="evidence" value="ECO:0007669"/>
    <property type="project" value="UniProtKB-KW"/>
</dbReference>
<evidence type="ECO:0000256" key="1">
    <source>
        <dbReference type="SAM" id="SignalP"/>
    </source>
</evidence>
<keyword evidence="3" id="KW-1185">Reference proteome</keyword>
<keyword evidence="1" id="KW-0732">Signal</keyword>